<dbReference type="SMART" id="SM00267">
    <property type="entry name" value="GGDEF"/>
    <property type="match status" value="1"/>
</dbReference>
<organism evidence="4 5">
    <name type="scientific">Mycobacterium aquaticum</name>
    <dbReference type="NCBI Taxonomy" id="1927124"/>
    <lineage>
        <taxon>Bacteria</taxon>
        <taxon>Bacillati</taxon>
        <taxon>Actinomycetota</taxon>
        <taxon>Actinomycetes</taxon>
        <taxon>Mycobacteriales</taxon>
        <taxon>Mycobacteriaceae</taxon>
        <taxon>Mycobacterium</taxon>
    </lineage>
</organism>
<dbReference type="PANTHER" id="PTHR45138:SF9">
    <property type="entry name" value="DIGUANYLATE CYCLASE DGCM-RELATED"/>
    <property type="match status" value="1"/>
</dbReference>
<feature type="transmembrane region" description="Helical" evidence="2">
    <location>
        <begin position="70"/>
        <end position="91"/>
    </location>
</feature>
<feature type="domain" description="GGDEF" evidence="3">
    <location>
        <begin position="261"/>
        <end position="392"/>
    </location>
</feature>
<dbReference type="InterPro" id="IPR000160">
    <property type="entry name" value="GGDEF_dom"/>
</dbReference>
<dbReference type="AlphaFoldDB" id="A0A1X0BD36"/>
<feature type="region of interest" description="Disordered" evidence="1">
    <location>
        <begin position="388"/>
        <end position="411"/>
    </location>
</feature>
<dbReference type="NCBIfam" id="TIGR00254">
    <property type="entry name" value="GGDEF"/>
    <property type="match status" value="1"/>
</dbReference>
<reference evidence="4 5" key="1">
    <citation type="submission" date="2017-02" db="EMBL/GenBank/DDBJ databases">
        <title>The new phylogeny of genus Mycobacterium.</title>
        <authorList>
            <person name="Tortoli E."/>
            <person name="Trovato A."/>
            <person name="Cirillo D.M."/>
        </authorList>
    </citation>
    <scope>NUCLEOTIDE SEQUENCE [LARGE SCALE GENOMIC DNA]</scope>
    <source>
        <strain evidence="4 5">RW6</strain>
    </source>
</reference>
<evidence type="ECO:0000259" key="3">
    <source>
        <dbReference type="PROSITE" id="PS50887"/>
    </source>
</evidence>
<name>A0A1X0BD36_9MYCO</name>
<keyword evidence="2" id="KW-1133">Transmembrane helix</keyword>
<comment type="caution">
    <text evidence="4">The sequence shown here is derived from an EMBL/GenBank/DDBJ whole genome shotgun (WGS) entry which is preliminary data.</text>
</comment>
<dbReference type="STRING" id="1927124.BST13_01780"/>
<dbReference type="Gene3D" id="3.30.70.270">
    <property type="match status" value="1"/>
</dbReference>
<evidence type="ECO:0000256" key="2">
    <source>
        <dbReference type="SAM" id="Phobius"/>
    </source>
</evidence>
<dbReference type="InterPro" id="IPR050469">
    <property type="entry name" value="Diguanylate_Cyclase"/>
</dbReference>
<keyword evidence="2" id="KW-0812">Transmembrane</keyword>
<feature type="transmembrane region" description="Helical" evidence="2">
    <location>
        <begin position="202"/>
        <end position="225"/>
    </location>
</feature>
<dbReference type="PANTHER" id="PTHR45138">
    <property type="entry name" value="REGULATORY COMPONENTS OF SENSORY TRANSDUCTION SYSTEM"/>
    <property type="match status" value="1"/>
</dbReference>
<feature type="transmembrane region" description="Helical" evidence="2">
    <location>
        <begin position="159"/>
        <end position="182"/>
    </location>
</feature>
<dbReference type="InterPro" id="IPR043128">
    <property type="entry name" value="Rev_trsase/Diguanyl_cyclase"/>
</dbReference>
<dbReference type="InterPro" id="IPR029787">
    <property type="entry name" value="Nucleotide_cyclase"/>
</dbReference>
<feature type="transmembrane region" description="Helical" evidence="2">
    <location>
        <begin position="103"/>
        <end position="122"/>
    </location>
</feature>
<dbReference type="PROSITE" id="PS50887">
    <property type="entry name" value="GGDEF"/>
    <property type="match status" value="1"/>
</dbReference>
<gene>
    <name evidence="4" type="ORF">BST13_01780</name>
</gene>
<dbReference type="Proteomes" id="UP000192448">
    <property type="component" value="Unassembled WGS sequence"/>
</dbReference>
<accession>A0A1X0BD36</accession>
<feature type="transmembrane region" description="Helical" evidence="2">
    <location>
        <begin position="14"/>
        <end position="38"/>
    </location>
</feature>
<sequence length="411" mass="43284">MRCPNEGPVVSTDWLIAVTLGSFVMAGIGLLFVIVWGVDRGRTCALYFAGAIAVYSAGTVALSVPTTTALASSIHGVLFPIAMVMLAEGLLRRVGYRLPRLTVLAYLVAMITIVWAFAYLSPLLVGRVVTQNLGTALLLLGVARRLWARIPKTGPDRAALISTVALAASLGAGVVVAPFSAVPREIRTPADLDSYMQSNLELCLIVAVTVVLPACMVTLLAVTVVDMVQELRSQRDCDELTGLLNRRGFKRRAEVELRSAERSVMVLADMDFFKAVNDALGHAGGDAVLTAFAQILTEPPLDGRIVGRIGGEEFAVLLPHVGLPSAVEWAESVRHRIAGGAPAIGGGMTVTASFGIAPADSRSQLTELLETADKALYKAKLGGRNQIVVSSSPTPKSANLDGNDAGTAART</sequence>
<evidence type="ECO:0000313" key="4">
    <source>
        <dbReference type="EMBL" id="ORA40095.1"/>
    </source>
</evidence>
<dbReference type="Pfam" id="PF00990">
    <property type="entry name" value="GGDEF"/>
    <property type="match status" value="1"/>
</dbReference>
<dbReference type="CDD" id="cd01949">
    <property type="entry name" value="GGDEF"/>
    <property type="match status" value="1"/>
</dbReference>
<feature type="transmembrane region" description="Helical" evidence="2">
    <location>
        <begin position="128"/>
        <end position="147"/>
    </location>
</feature>
<dbReference type="GO" id="GO:0052621">
    <property type="term" value="F:diguanylate cyclase activity"/>
    <property type="evidence" value="ECO:0007669"/>
    <property type="project" value="TreeGrafter"/>
</dbReference>
<evidence type="ECO:0000313" key="5">
    <source>
        <dbReference type="Proteomes" id="UP000192448"/>
    </source>
</evidence>
<dbReference type="SUPFAM" id="SSF55073">
    <property type="entry name" value="Nucleotide cyclase"/>
    <property type="match status" value="1"/>
</dbReference>
<feature type="transmembrane region" description="Helical" evidence="2">
    <location>
        <begin position="45"/>
        <end position="64"/>
    </location>
</feature>
<keyword evidence="2" id="KW-0472">Membrane</keyword>
<protein>
    <recommendedName>
        <fullName evidence="3">GGDEF domain-containing protein</fullName>
    </recommendedName>
</protein>
<keyword evidence="5" id="KW-1185">Reference proteome</keyword>
<proteinExistence type="predicted"/>
<dbReference type="EMBL" id="MVHF01000001">
    <property type="protein sequence ID" value="ORA40095.1"/>
    <property type="molecule type" value="Genomic_DNA"/>
</dbReference>
<feature type="compositionally biased region" description="Polar residues" evidence="1">
    <location>
        <begin position="388"/>
        <end position="397"/>
    </location>
</feature>
<evidence type="ECO:0000256" key="1">
    <source>
        <dbReference type="SAM" id="MobiDB-lite"/>
    </source>
</evidence>